<evidence type="ECO:0000256" key="6">
    <source>
        <dbReference type="ARBA" id="ARBA00023002"/>
    </source>
</evidence>
<evidence type="ECO:0000313" key="8">
    <source>
        <dbReference type="EMBL" id="KAF1949366.1"/>
    </source>
</evidence>
<sequence length="498" mass="56411">MPTSDGTKVVFEPLNLLNTTELRHHCHLNLYYYLRRFASLTFAHHLSPSPPRRCQQGKQLYMNGLHTSVRELLWQGGLAQLPPGQGQVPVARTASEESYTSDKINIIRSEGSCGRALPEPTPTIPPRLAFIHAPASLMDSSNRNKYSLPQFVSLSTSLSSSLPYHLRYRYSSPIYPSFILATRGARSQRQEDRRHRNRSYRSPIVQELSKVAKQLTVFQRTVNTALPMGQMGQIDCDSSDFSFWLGNYQDLLFNKEANREAYVKPADVNATPLEEIIEKGIHTSTEEMGFDFIVCTTGYDAVTGGLIQINIRGRENKSLFEYWTDGVKTYLGMDSHGFPNLFFIYGPQFPTAFCNGPTWVKRQCNFIVDVLDRLKSQGSKVIEVPEMAEREWRDQCMDIANASLLPETRSWYMGANIPGETRESLVYLGGVPTYFKKLADVVEGLTGLRHRPRWGADAIVEKQRILTMQCVSFVCRSRGSSTVTPLRLDTQVNLTRSR</sequence>
<keyword evidence="3" id="KW-0285">Flavoprotein</keyword>
<dbReference type="InterPro" id="IPR050775">
    <property type="entry name" value="FAD-binding_Monooxygenases"/>
</dbReference>
<dbReference type="InterPro" id="IPR036188">
    <property type="entry name" value="FAD/NAD-bd_sf"/>
</dbReference>
<dbReference type="PANTHER" id="PTHR43098">
    <property type="entry name" value="L-ORNITHINE N(5)-MONOOXYGENASE-RELATED"/>
    <property type="match status" value="1"/>
</dbReference>
<evidence type="ECO:0000256" key="3">
    <source>
        <dbReference type="ARBA" id="ARBA00022630"/>
    </source>
</evidence>
<reference evidence="8" key="1">
    <citation type="journal article" date="2020" name="Stud. Mycol.">
        <title>101 Dothideomycetes genomes: a test case for predicting lifestyles and emergence of pathogens.</title>
        <authorList>
            <person name="Haridas S."/>
            <person name="Albert R."/>
            <person name="Binder M."/>
            <person name="Bloem J."/>
            <person name="Labutti K."/>
            <person name="Salamov A."/>
            <person name="Andreopoulos B."/>
            <person name="Baker S."/>
            <person name="Barry K."/>
            <person name="Bills G."/>
            <person name="Bluhm B."/>
            <person name="Cannon C."/>
            <person name="Castanera R."/>
            <person name="Culley D."/>
            <person name="Daum C."/>
            <person name="Ezra D."/>
            <person name="Gonzalez J."/>
            <person name="Henrissat B."/>
            <person name="Kuo A."/>
            <person name="Liang C."/>
            <person name="Lipzen A."/>
            <person name="Lutzoni F."/>
            <person name="Magnuson J."/>
            <person name="Mondo S."/>
            <person name="Nolan M."/>
            <person name="Ohm R."/>
            <person name="Pangilinan J."/>
            <person name="Park H.-J."/>
            <person name="Ramirez L."/>
            <person name="Alfaro M."/>
            <person name="Sun H."/>
            <person name="Tritt A."/>
            <person name="Yoshinaga Y."/>
            <person name="Zwiers L.-H."/>
            <person name="Turgeon B."/>
            <person name="Goodwin S."/>
            <person name="Spatafora J."/>
            <person name="Crous P."/>
            <person name="Grigoriev I."/>
        </authorList>
    </citation>
    <scope>NUCLEOTIDE SEQUENCE</scope>
    <source>
        <strain evidence="8">CBS 675.92</strain>
    </source>
</reference>
<accession>A0A6A5TF17</accession>
<organism evidence="8 9">
    <name type="scientific">Byssothecium circinans</name>
    <dbReference type="NCBI Taxonomy" id="147558"/>
    <lineage>
        <taxon>Eukaryota</taxon>
        <taxon>Fungi</taxon>
        <taxon>Dikarya</taxon>
        <taxon>Ascomycota</taxon>
        <taxon>Pezizomycotina</taxon>
        <taxon>Dothideomycetes</taxon>
        <taxon>Pleosporomycetidae</taxon>
        <taxon>Pleosporales</taxon>
        <taxon>Massarineae</taxon>
        <taxon>Massarinaceae</taxon>
        <taxon>Byssothecium</taxon>
    </lineage>
</organism>
<dbReference type="Proteomes" id="UP000800035">
    <property type="component" value="Unassembled WGS sequence"/>
</dbReference>
<dbReference type="Gene3D" id="3.50.50.60">
    <property type="entry name" value="FAD/NAD(P)-binding domain"/>
    <property type="match status" value="1"/>
</dbReference>
<dbReference type="OrthoDB" id="66881at2759"/>
<evidence type="ECO:0000256" key="2">
    <source>
        <dbReference type="ARBA" id="ARBA00010139"/>
    </source>
</evidence>
<gene>
    <name evidence="8" type="ORF">CC80DRAFT_540333</name>
</gene>
<proteinExistence type="inferred from homology"/>
<evidence type="ECO:0000256" key="1">
    <source>
        <dbReference type="ARBA" id="ARBA00001974"/>
    </source>
</evidence>
<dbReference type="PANTHER" id="PTHR43098:SF3">
    <property type="entry name" value="L-ORNITHINE N(5)-MONOOXYGENASE-RELATED"/>
    <property type="match status" value="1"/>
</dbReference>
<evidence type="ECO:0000256" key="5">
    <source>
        <dbReference type="ARBA" id="ARBA00022857"/>
    </source>
</evidence>
<evidence type="ECO:0008006" key="10">
    <source>
        <dbReference type="Google" id="ProtNLM"/>
    </source>
</evidence>
<evidence type="ECO:0000256" key="4">
    <source>
        <dbReference type="ARBA" id="ARBA00022827"/>
    </source>
</evidence>
<keyword evidence="7" id="KW-0503">Monooxygenase</keyword>
<evidence type="ECO:0000313" key="9">
    <source>
        <dbReference type="Proteomes" id="UP000800035"/>
    </source>
</evidence>
<dbReference type="AlphaFoldDB" id="A0A6A5TF17"/>
<protein>
    <recommendedName>
        <fullName evidence="10">FAD/NAD(P)-binding domain-containing protein</fullName>
    </recommendedName>
</protein>
<keyword evidence="9" id="KW-1185">Reference proteome</keyword>
<keyword evidence="5" id="KW-0521">NADP</keyword>
<comment type="similarity">
    <text evidence="2">Belongs to the FAD-binding monooxygenase family.</text>
</comment>
<keyword evidence="6" id="KW-0560">Oxidoreductase</keyword>
<dbReference type="EMBL" id="ML977038">
    <property type="protein sequence ID" value="KAF1949366.1"/>
    <property type="molecule type" value="Genomic_DNA"/>
</dbReference>
<dbReference type="GO" id="GO:0004497">
    <property type="term" value="F:monooxygenase activity"/>
    <property type="evidence" value="ECO:0007669"/>
    <property type="project" value="UniProtKB-KW"/>
</dbReference>
<dbReference type="SUPFAM" id="SSF51905">
    <property type="entry name" value="FAD/NAD(P)-binding domain"/>
    <property type="match status" value="1"/>
</dbReference>
<evidence type="ECO:0000256" key="7">
    <source>
        <dbReference type="ARBA" id="ARBA00023033"/>
    </source>
</evidence>
<comment type="cofactor">
    <cofactor evidence="1">
        <name>FAD</name>
        <dbReference type="ChEBI" id="CHEBI:57692"/>
    </cofactor>
</comment>
<name>A0A6A5TF17_9PLEO</name>
<keyword evidence="4" id="KW-0274">FAD</keyword>